<reference evidence="1" key="1">
    <citation type="submission" date="2021-11" db="EMBL/GenBank/DDBJ databases">
        <authorList>
            <person name="Bulgarelli D."/>
        </authorList>
    </citation>
    <scope>NUCLEOTIDE SEQUENCE</scope>
    <source>
        <strain evidence="1">Bi133</strain>
    </source>
</reference>
<evidence type="ECO:0000313" key="1">
    <source>
        <dbReference type="EMBL" id="CAH0255954.1"/>
    </source>
</evidence>
<organism evidence="1 2">
    <name type="scientific">Peribacillus simplex</name>
    <dbReference type="NCBI Taxonomy" id="1478"/>
    <lineage>
        <taxon>Bacteria</taxon>
        <taxon>Bacillati</taxon>
        <taxon>Bacillota</taxon>
        <taxon>Bacilli</taxon>
        <taxon>Bacillales</taxon>
        <taxon>Bacillaceae</taxon>
        <taxon>Peribacillus</taxon>
    </lineage>
</organism>
<evidence type="ECO:0000313" key="2">
    <source>
        <dbReference type="Proteomes" id="UP000789326"/>
    </source>
</evidence>
<protein>
    <submittedName>
        <fullName evidence="1">Uncharacterized protein</fullName>
    </submittedName>
</protein>
<dbReference type="AlphaFoldDB" id="A0A9W4L4Q1"/>
<proteinExistence type="predicted"/>
<accession>A0A9W4L4Q1</accession>
<name>A0A9W4L4Q1_9BACI</name>
<comment type="caution">
    <text evidence="1">The sequence shown here is derived from an EMBL/GenBank/DDBJ whole genome shotgun (WGS) entry which is preliminary data.</text>
</comment>
<dbReference type="Proteomes" id="UP000789326">
    <property type="component" value="Unassembled WGS sequence"/>
</dbReference>
<dbReference type="EMBL" id="CAKKMG010000050">
    <property type="protein sequence ID" value="CAH0255954.1"/>
    <property type="molecule type" value="Genomic_DNA"/>
</dbReference>
<gene>
    <name evidence="1" type="ORF">SRABI133_03261</name>
</gene>
<sequence length="69" mass="8323">MKIGLFLHNDVYEWDILSDFGMKIFEFFYYQSKLDKSTKDSNIIGCFFELNEKVPLKMVSVVMFFKHRL</sequence>